<dbReference type="STRING" id="7370.A0A1I8MA46"/>
<comment type="catalytic activity">
    <reaction evidence="14">
        <text>a di-trans,poly-cis-dolichyl beta-D-mannosyl phosphate + L-threonyl-[protein] = 3-O-(alpha-D-mannosyl)-L-threonyl-[protein] + a di-trans,poly-cis-dolichyl phosphate + H(+)</text>
        <dbReference type="Rhea" id="RHEA:53396"/>
        <dbReference type="Rhea" id="RHEA-COMP:11060"/>
        <dbReference type="Rhea" id="RHEA-COMP:13547"/>
        <dbReference type="Rhea" id="RHEA-COMP:19498"/>
        <dbReference type="Rhea" id="RHEA-COMP:19501"/>
        <dbReference type="ChEBI" id="CHEBI:15378"/>
        <dbReference type="ChEBI" id="CHEBI:30013"/>
        <dbReference type="ChEBI" id="CHEBI:57683"/>
        <dbReference type="ChEBI" id="CHEBI:58211"/>
        <dbReference type="ChEBI" id="CHEBI:137323"/>
        <dbReference type="EC" id="2.4.1.109"/>
    </reaction>
</comment>
<evidence type="ECO:0000256" key="8">
    <source>
        <dbReference type="ARBA" id="ARBA00022692"/>
    </source>
</evidence>
<feature type="transmembrane region" description="Helical" evidence="17">
    <location>
        <begin position="401"/>
        <end position="417"/>
    </location>
</feature>
<dbReference type="GO" id="GO:0004169">
    <property type="term" value="F:dolichyl-phosphate-mannose-protein mannosyltransferase activity"/>
    <property type="evidence" value="ECO:0007669"/>
    <property type="project" value="UniProtKB-EC"/>
</dbReference>
<comment type="function">
    <text evidence="1">Transfers mannosyl residues to the hydroxyl group of serine or threonine residues.</text>
</comment>
<comment type="similarity">
    <text evidence="5">Belongs to the TMTC family.</text>
</comment>
<evidence type="ECO:0000256" key="12">
    <source>
        <dbReference type="ARBA" id="ARBA00022989"/>
    </source>
</evidence>
<keyword evidence="13 17" id="KW-0472">Membrane</keyword>
<evidence type="ECO:0000259" key="18">
    <source>
        <dbReference type="Pfam" id="PF08409"/>
    </source>
</evidence>
<dbReference type="VEuPathDB" id="VectorBase:MDOA002782"/>
<evidence type="ECO:0000256" key="13">
    <source>
        <dbReference type="ARBA" id="ARBA00023136"/>
    </source>
</evidence>
<dbReference type="InterPro" id="IPR052346">
    <property type="entry name" value="O-mannosyl-transferase_TMTC"/>
</dbReference>
<evidence type="ECO:0000256" key="5">
    <source>
        <dbReference type="ARBA" id="ARBA00007882"/>
    </source>
</evidence>
<dbReference type="VEuPathDB" id="VectorBase:MDOMA2_013531"/>
<keyword evidence="12 17" id="KW-1133">Transmembrane helix</keyword>
<feature type="repeat" description="TPR" evidence="16">
    <location>
        <begin position="443"/>
        <end position="476"/>
    </location>
</feature>
<dbReference type="PROSITE" id="PS50293">
    <property type="entry name" value="TPR_REGION"/>
    <property type="match status" value="1"/>
</dbReference>
<feature type="transmembrane region" description="Helical" evidence="17">
    <location>
        <begin position="9"/>
        <end position="29"/>
    </location>
</feature>
<keyword evidence="10 16" id="KW-0802">TPR repeat</keyword>
<dbReference type="Pfam" id="PF13374">
    <property type="entry name" value="TPR_10"/>
    <property type="match status" value="1"/>
</dbReference>
<evidence type="ECO:0000313" key="19">
    <source>
        <dbReference type="EnsemblMetazoa" id="MDOA002782-PA"/>
    </source>
</evidence>
<dbReference type="InterPro" id="IPR019734">
    <property type="entry name" value="TPR_rpt"/>
</dbReference>
<organism evidence="19">
    <name type="scientific">Musca domestica</name>
    <name type="common">House fly</name>
    <dbReference type="NCBI Taxonomy" id="7370"/>
    <lineage>
        <taxon>Eukaryota</taxon>
        <taxon>Metazoa</taxon>
        <taxon>Ecdysozoa</taxon>
        <taxon>Arthropoda</taxon>
        <taxon>Hexapoda</taxon>
        <taxon>Insecta</taxon>
        <taxon>Pterygota</taxon>
        <taxon>Neoptera</taxon>
        <taxon>Endopterygota</taxon>
        <taxon>Diptera</taxon>
        <taxon>Brachycera</taxon>
        <taxon>Muscomorpha</taxon>
        <taxon>Muscoidea</taxon>
        <taxon>Muscidae</taxon>
        <taxon>Musca</taxon>
    </lineage>
</organism>
<feature type="domain" description="DUF1736" evidence="18">
    <location>
        <begin position="261"/>
        <end position="333"/>
    </location>
</feature>
<comment type="catalytic activity">
    <reaction evidence="15">
        <text>a di-trans,poly-cis-dolichyl beta-D-mannosyl phosphate + L-seryl-[protein] = 3-O-(alpha-D-mannosyl)-L-seryl-[protein] + a di-trans,poly-cis-dolichyl phosphate + H(+)</text>
        <dbReference type="Rhea" id="RHEA:17377"/>
        <dbReference type="Rhea" id="RHEA-COMP:9863"/>
        <dbReference type="Rhea" id="RHEA-COMP:13546"/>
        <dbReference type="Rhea" id="RHEA-COMP:19498"/>
        <dbReference type="Rhea" id="RHEA-COMP:19501"/>
        <dbReference type="ChEBI" id="CHEBI:15378"/>
        <dbReference type="ChEBI" id="CHEBI:29999"/>
        <dbReference type="ChEBI" id="CHEBI:57683"/>
        <dbReference type="ChEBI" id="CHEBI:58211"/>
        <dbReference type="ChEBI" id="CHEBI:137321"/>
        <dbReference type="EC" id="2.4.1.109"/>
    </reaction>
</comment>
<feature type="repeat" description="TPR" evidence="16">
    <location>
        <begin position="613"/>
        <end position="646"/>
    </location>
</feature>
<feature type="repeat" description="TPR" evidence="16">
    <location>
        <begin position="545"/>
        <end position="578"/>
    </location>
</feature>
<comment type="pathway">
    <text evidence="4">Protein modification; protein glycosylation.</text>
</comment>
<dbReference type="UniPathway" id="UPA00378"/>
<keyword evidence="9" id="KW-0677">Repeat</keyword>
<dbReference type="InterPro" id="IPR011990">
    <property type="entry name" value="TPR-like_helical_dom_sf"/>
</dbReference>
<feature type="transmembrane region" description="Helical" evidence="17">
    <location>
        <begin position="323"/>
        <end position="340"/>
    </location>
</feature>
<evidence type="ECO:0000256" key="10">
    <source>
        <dbReference type="ARBA" id="ARBA00022803"/>
    </source>
</evidence>
<feature type="transmembrane region" description="Helical" evidence="17">
    <location>
        <begin position="186"/>
        <end position="203"/>
    </location>
</feature>
<evidence type="ECO:0000256" key="1">
    <source>
        <dbReference type="ARBA" id="ARBA00003582"/>
    </source>
</evidence>
<feature type="transmembrane region" description="Helical" evidence="17">
    <location>
        <begin position="209"/>
        <end position="229"/>
    </location>
</feature>
<evidence type="ECO:0000256" key="11">
    <source>
        <dbReference type="ARBA" id="ARBA00022824"/>
    </source>
</evidence>
<feature type="transmembrane region" description="Helical" evidence="17">
    <location>
        <begin position="104"/>
        <end position="121"/>
    </location>
</feature>
<evidence type="ECO:0000256" key="3">
    <source>
        <dbReference type="ARBA" id="ARBA00004240"/>
    </source>
</evidence>
<dbReference type="OrthoDB" id="19588at2759"/>
<sequence length="705" mass="80978">MSTHCKTSTIIDSMLVKIVALVILCYLSYGSTLNGSFVFDDTVAIKQNKAIAQVPTNYTAIFTSDFWGASITSEDSHKSYRPLTSLLFHWEWIKWQMQPKHMKAINLGLHTINSILVLLLIKKFKFKESYLSFKSSEEIAFVAAILFAVHPIHTEAVAGIVSRAELMFCLVYLICLHICIAWRQSYLCFLLLIPMLTFVGVLFKESAITIPLACIFVAFVMESLHTLPLRQQLKRVICTRNICLGISTLVIAIFRLWIAGFTSPKFRNADNPVAHASSWKTRLLSQNYLYFYNIKILMNPMELCFDWSFGCIELIEKINDNRLFSVICCYVLLAIVVINYQRNCPPFVALGLMIIPFLPASGIIKVGFVIAERVLYVPSIGFCYLVAYGFICLCNNERYRKFWKFAFAIFIWIFVMRCRQRSGEWSTEEKLFSSALDVCPNNAKVHYNIARLATDMQNYPKAFRHYHLAVELSPDYDAALMNLGNLYRDQGDLANAEKYLKAALEVTPSFATAWMNLGIVQAAKKKFDVALQSYQNALKHRKNYANCYYNMGNLYLDRKNNNEALRHWQLAVAIKPTLRQAWTNILTMLDSQARYDQALRVSDNALKYIPNDTSITFLRANIYGKLGRYEEAENLYKQVVIKEPLNYLYHTNLAVLYHRWNRISEAIDSYKKALDCDPKRAITARENINKLINKLASKKKTTAKS</sequence>
<accession>A0A1I8MA46</accession>
<evidence type="ECO:0000256" key="6">
    <source>
        <dbReference type="ARBA" id="ARBA00012839"/>
    </source>
</evidence>
<keyword evidence="7" id="KW-0808">Transferase</keyword>
<evidence type="ECO:0000256" key="17">
    <source>
        <dbReference type="SAM" id="Phobius"/>
    </source>
</evidence>
<dbReference type="PANTHER" id="PTHR44227:SF3">
    <property type="entry name" value="PROTEIN O-MANNOSYL-TRANSFERASE TMTC4"/>
    <property type="match status" value="1"/>
</dbReference>
<evidence type="ECO:0000256" key="4">
    <source>
        <dbReference type="ARBA" id="ARBA00004922"/>
    </source>
</evidence>
<dbReference type="PANTHER" id="PTHR44227">
    <property type="match status" value="1"/>
</dbReference>
<evidence type="ECO:0000256" key="16">
    <source>
        <dbReference type="PROSITE-ProRule" id="PRU00339"/>
    </source>
</evidence>
<dbReference type="PROSITE" id="PS50005">
    <property type="entry name" value="TPR"/>
    <property type="match status" value="6"/>
</dbReference>
<dbReference type="GO" id="GO:0030968">
    <property type="term" value="P:endoplasmic reticulum unfolded protein response"/>
    <property type="evidence" value="ECO:0007669"/>
    <property type="project" value="TreeGrafter"/>
</dbReference>
<feature type="transmembrane region" description="Helical" evidence="17">
    <location>
        <begin position="347"/>
        <end position="368"/>
    </location>
</feature>
<dbReference type="EnsemblMetazoa" id="MDOA002782-RA">
    <property type="protein sequence ID" value="MDOA002782-PA"/>
    <property type="gene ID" value="MDOA002782"/>
</dbReference>
<dbReference type="Gene3D" id="1.25.40.10">
    <property type="entry name" value="Tetratricopeptide repeat domain"/>
    <property type="match status" value="2"/>
</dbReference>
<dbReference type="Pfam" id="PF13432">
    <property type="entry name" value="TPR_16"/>
    <property type="match status" value="2"/>
</dbReference>
<feature type="transmembrane region" description="Helical" evidence="17">
    <location>
        <begin position="374"/>
        <end position="394"/>
    </location>
</feature>
<protein>
    <recommendedName>
        <fullName evidence="6">dolichyl-phosphate-mannose--protein mannosyltransferase</fullName>
        <ecNumber evidence="6">2.4.1.109</ecNumber>
    </recommendedName>
</protein>
<feature type="repeat" description="TPR" evidence="16">
    <location>
        <begin position="477"/>
        <end position="510"/>
    </location>
</feature>
<reference evidence="19" key="1">
    <citation type="submission" date="2020-05" db="UniProtKB">
        <authorList>
            <consortium name="EnsemblMetazoa"/>
        </authorList>
    </citation>
    <scope>IDENTIFICATION</scope>
    <source>
        <strain evidence="19">Aabys</strain>
    </source>
</reference>
<feature type="transmembrane region" description="Helical" evidence="17">
    <location>
        <begin position="241"/>
        <end position="258"/>
    </location>
</feature>
<gene>
    <name evidence="19" type="primary">101889134</name>
</gene>
<dbReference type="AlphaFoldDB" id="A0A1I8MA46"/>
<dbReference type="SUPFAM" id="SSF48452">
    <property type="entry name" value="TPR-like"/>
    <property type="match status" value="1"/>
</dbReference>
<name>A0A1I8MA46_MUSDO</name>
<dbReference type="InterPro" id="IPR013618">
    <property type="entry name" value="TMTC_DUF1736"/>
</dbReference>
<dbReference type="GO" id="GO:0016020">
    <property type="term" value="C:membrane"/>
    <property type="evidence" value="ECO:0007669"/>
    <property type="project" value="UniProtKB-SubCell"/>
</dbReference>
<evidence type="ECO:0000256" key="15">
    <source>
        <dbReference type="ARBA" id="ARBA00045102"/>
    </source>
</evidence>
<dbReference type="Pfam" id="PF08409">
    <property type="entry name" value="TMTC_DUF1736"/>
    <property type="match status" value="1"/>
</dbReference>
<feature type="transmembrane region" description="Helical" evidence="17">
    <location>
        <begin position="156"/>
        <end position="179"/>
    </location>
</feature>
<dbReference type="eggNOG" id="KOG1124">
    <property type="taxonomic scope" value="Eukaryota"/>
</dbReference>
<evidence type="ECO:0000256" key="7">
    <source>
        <dbReference type="ARBA" id="ARBA00022679"/>
    </source>
</evidence>
<evidence type="ECO:0000256" key="2">
    <source>
        <dbReference type="ARBA" id="ARBA00004141"/>
    </source>
</evidence>
<evidence type="ECO:0000256" key="9">
    <source>
        <dbReference type="ARBA" id="ARBA00022737"/>
    </source>
</evidence>
<keyword evidence="8 17" id="KW-0812">Transmembrane</keyword>
<dbReference type="GO" id="GO:0005783">
    <property type="term" value="C:endoplasmic reticulum"/>
    <property type="evidence" value="ECO:0007669"/>
    <property type="project" value="UniProtKB-SubCell"/>
</dbReference>
<keyword evidence="11" id="KW-0256">Endoplasmic reticulum</keyword>
<dbReference type="EC" id="2.4.1.109" evidence="6"/>
<comment type="subcellular location">
    <subcellularLocation>
        <location evidence="3">Endoplasmic reticulum</location>
    </subcellularLocation>
    <subcellularLocation>
        <location evidence="2">Membrane</location>
        <topology evidence="2">Multi-pass membrane protein</topology>
    </subcellularLocation>
</comment>
<feature type="repeat" description="TPR" evidence="16">
    <location>
        <begin position="511"/>
        <end position="544"/>
    </location>
</feature>
<proteinExistence type="inferred from homology"/>
<feature type="repeat" description="TPR" evidence="16">
    <location>
        <begin position="647"/>
        <end position="680"/>
    </location>
</feature>
<evidence type="ECO:0000256" key="14">
    <source>
        <dbReference type="ARBA" id="ARBA00045085"/>
    </source>
</evidence>
<dbReference type="SMART" id="SM00028">
    <property type="entry name" value="TPR"/>
    <property type="match status" value="7"/>
</dbReference>